<accession>A0A672JBM8</accession>
<dbReference type="Proteomes" id="UP000472267">
    <property type="component" value="Unassembled WGS sequence"/>
</dbReference>
<dbReference type="PROSITE" id="PS50068">
    <property type="entry name" value="LDLRA_2"/>
    <property type="match status" value="2"/>
</dbReference>
<evidence type="ECO:0000256" key="5">
    <source>
        <dbReference type="ARBA" id="ARBA00022989"/>
    </source>
</evidence>
<dbReference type="Gene3D" id="4.10.400.10">
    <property type="entry name" value="Low-density Lipoprotein Receptor"/>
    <property type="match status" value="3"/>
</dbReference>
<dbReference type="InParanoid" id="A0A672JBM8"/>
<evidence type="ECO:0000256" key="1">
    <source>
        <dbReference type="ARBA" id="ARBA00004167"/>
    </source>
</evidence>
<dbReference type="GO" id="GO:0012505">
    <property type="term" value="C:endomembrane system"/>
    <property type="evidence" value="ECO:0007669"/>
    <property type="project" value="UniProtKB-SubCell"/>
</dbReference>
<evidence type="ECO:0000313" key="10">
    <source>
        <dbReference type="Proteomes" id="UP000472267"/>
    </source>
</evidence>
<keyword evidence="5" id="KW-1133">Transmembrane helix</keyword>
<dbReference type="SUPFAM" id="SSF57424">
    <property type="entry name" value="LDL receptor-like module"/>
    <property type="match status" value="3"/>
</dbReference>
<dbReference type="Ensembl" id="ENSSFAT00005052273.1">
    <property type="protein sequence ID" value="ENSSFAP00005050632.1"/>
    <property type="gene ID" value="ENSSFAG00005024419.1"/>
</dbReference>
<reference evidence="9" key="2">
    <citation type="submission" date="2025-09" db="UniProtKB">
        <authorList>
            <consortium name="Ensembl"/>
        </authorList>
    </citation>
    <scope>IDENTIFICATION</scope>
</reference>
<keyword evidence="4" id="KW-0677">Repeat</keyword>
<dbReference type="InterPro" id="IPR002172">
    <property type="entry name" value="LDrepeatLR_classA_rpt"/>
</dbReference>
<comment type="subcellular location">
    <subcellularLocation>
        <location evidence="2">Endomembrane system</location>
    </subcellularLocation>
    <subcellularLocation>
        <location evidence="1">Membrane</location>
        <topology evidence="1">Single-pass membrane protein</topology>
    </subcellularLocation>
</comment>
<dbReference type="PRINTS" id="PR00261">
    <property type="entry name" value="LDLRECEPTOR"/>
</dbReference>
<keyword evidence="3" id="KW-0812">Transmembrane</keyword>
<keyword evidence="10" id="KW-1185">Reference proteome</keyword>
<dbReference type="OMA" id="KCENPSK"/>
<evidence type="ECO:0000256" key="8">
    <source>
        <dbReference type="PROSITE-ProRule" id="PRU00124"/>
    </source>
</evidence>
<evidence type="ECO:0000256" key="6">
    <source>
        <dbReference type="ARBA" id="ARBA00023136"/>
    </source>
</evidence>
<dbReference type="PROSITE" id="PS01209">
    <property type="entry name" value="LDLRA_1"/>
    <property type="match status" value="2"/>
</dbReference>
<keyword evidence="6" id="KW-0472">Membrane</keyword>
<comment type="caution">
    <text evidence="8">Lacks conserved residue(s) required for the propagation of feature annotation.</text>
</comment>
<organism evidence="9 10">
    <name type="scientific">Salarias fasciatus</name>
    <name type="common">Jewelled blenny</name>
    <name type="synonym">Blennius fasciatus</name>
    <dbReference type="NCBI Taxonomy" id="181472"/>
    <lineage>
        <taxon>Eukaryota</taxon>
        <taxon>Metazoa</taxon>
        <taxon>Chordata</taxon>
        <taxon>Craniata</taxon>
        <taxon>Vertebrata</taxon>
        <taxon>Euteleostomi</taxon>
        <taxon>Actinopterygii</taxon>
        <taxon>Neopterygii</taxon>
        <taxon>Teleostei</taxon>
        <taxon>Neoteleostei</taxon>
        <taxon>Acanthomorphata</taxon>
        <taxon>Ovalentaria</taxon>
        <taxon>Blenniimorphae</taxon>
        <taxon>Blenniiformes</taxon>
        <taxon>Blennioidei</taxon>
        <taxon>Blenniidae</taxon>
        <taxon>Salariinae</taxon>
        <taxon>Salarias</taxon>
    </lineage>
</organism>
<name>A0A672JBM8_SALFA</name>
<protein>
    <submittedName>
        <fullName evidence="9">Uncharacterized protein</fullName>
    </submittedName>
</protein>
<dbReference type="GO" id="GO:0016192">
    <property type="term" value="P:vesicle-mediated transport"/>
    <property type="evidence" value="ECO:0007669"/>
    <property type="project" value="UniProtKB-ARBA"/>
</dbReference>
<dbReference type="GO" id="GO:0005886">
    <property type="term" value="C:plasma membrane"/>
    <property type="evidence" value="ECO:0007669"/>
    <property type="project" value="TreeGrafter"/>
</dbReference>
<sequence length="186" mass="19449">ALCVSRSLVCDGILHCLDGSDELDCPSRAASMNCWKPTKTCEHRCADGKRCLPKKLLCDGERDCPDGSDELGCGKFSQCLLSLAGNPALTLVYYLYSGARLDISSGSLFADAVIAATGKSSALTPTSVCAAPSVRCPGSTACILQQQLCDGQRDCPDGSDESNCVAKCENPSKLPGGCSSLHHVCH</sequence>
<dbReference type="Pfam" id="PF00057">
    <property type="entry name" value="Ldl_recept_a"/>
    <property type="match status" value="3"/>
</dbReference>
<dbReference type="InterPro" id="IPR023415">
    <property type="entry name" value="LDLR_class-A_CS"/>
</dbReference>
<evidence type="ECO:0000256" key="7">
    <source>
        <dbReference type="ARBA" id="ARBA00023157"/>
    </source>
</evidence>
<reference evidence="9" key="1">
    <citation type="submission" date="2025-08" db="UniProtKB">
        <authorList>
            <consortium name="Ensembl"/>
        </authorList>
    </citation>
    <scope>IDENTIFICATION</scope>
</reference>
<dbReference type="InterPro" id="IPR050685">
    <property type="entry name" value="LDLR"/>
</dbReference>
<keyword evidence="7 8" id="KW-1015">Disulfide bond</keyword>
<proteinExistence type="predicted"/>
<evidence type="ECO:0000313" key="9">
    <source>
        <dbReference type="Ensembl" id="ENSSFAP00005050632.1"/>
    </source>
</evidence>
<dbReference type="PANTHER" id="PTHR24270:SF60">
    <property type="entry name" value="CUB AND LDLA DOMAIN, ISOFORM A-RELATED"/>
    <property type="match status" value="1"/>
</dbReference>
<evidence type="ECO:0000256" key="2">
    <source>
        <dbReference type="ARBA" id="ARBA00004308"/>
    </source>
</evidence>
<dbReference type="InterPro" id="IPR036055">
    <property type="entry name" value="LDL_receptor-like_sf"/>
</dbReference>
<dbReference type="CDD" id="cd00112">
    <property type="entry name" value="LDLa"/>
    <property type="match status" value="3"/>
</dbReference>
<evidence type="ECO:0000256" key="4">
    <source>
        <dbReference type="ARBA" id="ARBA00022737"/>
    </source>
</evidence>
<dbReference type="AlphaFoldDB" id="A0A672JBM8"/>
<evidence type="ECO:0000256" key="3">
    <source>
        <dbReference type="ARBA" id="ARBA00022692"/>
    </source>
</evidence>
<feature type="disulfide bond" evidence="8">
    <location>
        <begin position="58"/>
        <end position="73"/>
    </location>
</feature>
<dbReference type="SMART" id="SM00192">
    <property type="entry name" value="LDLa"/>
    <property type="match status" value="3"/>
</dbReference>
<dbReference type="PANTHER" id="PTHR24270">
    <property type="entry name" value="LOW-DENSITY LIPOPROTEIN RECEPTOR-RELATED"/>
    <property type="match status" value="1"/>
</dbReference>
<feature type="disulfide bond" evidence="8">
    <location>
        <begin position="149"/>
        <end position="164"/>
    </location>
</feature>